<proteinExistence type="predicted"/>
<dbReference type="Proteomes" id="UP001206067">
    <property type="component" value="Unassembled WGS sequence"/>
</dbReference>
<evidence type="ECO:0008006" key="3">
    <source>
        <dbReference type="Google" id="ProtNLM"/>
    </source>
</evidence>
<protein>
    <recommendedName>
        <fullName evidence="3">Lipoprotein</fullName>
    </recommendedName>
</protein>
<gene>
    <name evidence="1" type="ORF">NSO95_07140</name>
</gene>
<evidence type="ECO:0000313" key="2">
    <source>
        <dbReference type="Proteomes" id="UP001206067"/>
    </source>
</evidence>
<sequence>MNGIVRALNERGTTVKKLILIAGCIALAACSKSEAPKEGETATTETAAAEAPAEEVLAGTYDVTAADGAKTTVTIDAANNYTVMADGKEAERGTVAMTKDQTCFNAAAEGSAPVCWTDGEPAADGSYVATNDDGEKVTVMKRKDAAAGM</sequence>
<comment type="caution">
    <text evidence="1">The sequence shown here is derived from an EMBL/GenBank/DDBJ whole genome shotgun (WGS) entry which is preliminary data.</text>
</comment>
<dbReference type="RefSeq" id="WP_257595494.1">
    <property type="nucleotide sequence ID" value="NZ_JANKHH010000004.1"/>
</dbReference>
<reference evidence="1 2" key="1">
    <citation type="submission" date="2022-08" db="EMBL/GenBank/DDBJ databases">
        <title>Polyphasic taxonomy analysis of Qipengyuania sp.RS5-5.</title>
        <authorList>
            <person name="Xamxidin M."/>
            <person name="Wu M."/>
        </authorList>
    </citation>
    <scope>NUCLEOTIDE SEQUENCE [LARGE SCALE GENOMIC DNA]</scope>
    <source>
        <strain evidence="1 2">RS5-5</strain>
    </source>
</reference>
<name>A0ABT1XTF8_9SPHN</name>
<dbReference type="PROSITE" id="PS51257">
    <property type="entry name" value="PROKAR_LIPOPROTEIN"/>
    <property type="match status" value="1"/>
</dbReference>
<keyword evidence="2" id="KW-1185">Reference proteome</keyword>
<organism evidence="1 2">
    <name type="scientific">Parerythrobacter lacustris</name>
    <dbReference type="NCBI Taxonomy" id="2969984"/>
    <lineage>
        <taxon>Bacteria</taxon>
        <taxon>Pseudomonadati</taxon>
        <taxon>Pseudomonadota</taxon>
        <taxon>Alphaproteobacteria</taxon>
        <taxon>Sphingomonadales</taxon>
        <taxon>Erythrobacteraceae</taxon>
        <taxon>Parerythrobacter</taxon>
    </lineage>
</organism>
<dbReference type="EMBL" id="JANKHH010000004">
    <property type="protein sequence ID" value="MCR2833717.1"/>
    <property type="molecule type" value="Genomic_DNA"/>
</dbReference>
<evidence type="ECO:0000313" key="1">
    <source>
        <dbReference type="EMBL" id="MCR2833717.1"/>
    </source>
</evidence>
<accession>A0ABT1XTF8</accession>